<feature type="region of interest" description="Disordered" evidence="1">
    <location>
        <begin position="1"/>
        <end position="20"/>
    </location>
</feature>
<evidence type="ECO:0000313" key="3">
    <source>
        <dbReference type="Proteomes" id="UP000032875"/>
    </source>
</evidence>
<evidence type="ECO:0000256" key="1">
    <source>
        <dbReference type="SAM" id="MobiDB-lite"/>
    </source>
</evidence>
<proteinExistence type="predicted"/>
<organism evidence="2 3">
    <name type="scientific">Gardnerella vaginalis 1500E</name>
    <dbReference type="NCBI Taxonomy" id="698957"/>
    <lineage>
        <taxon>Bacteria</taxon>
        <taxon>Bacillati</taxon>
        <taxon>Actinomycetota</taxon>
        <taxon>Actinomycetes</taxon>
        <taxon>Bifidobacteriales</taxon>
        <taxon>Bifidobacteriaceae</taxon>
        <taxon>Gardnerella</taxon>
    </lineage>
</organism>
<dbReference type="AlphaFoldDB" id="I4LYY0"/>
<reference evidence="2 3" key="1">
    <citation type="journal article" date="2012" name="J. Bacteriol.">
        <title>Comparative Genomic Analyses of 17 Clinical Isolates of Gardnerella vaginalis Provide Evidence of Multiple Genetically Isolated Clades Consistent with Subspeciation into Genovars.</title>
        <authorList>
            <person name="Ahmed A."/>
            <person name="Earl J."/>
            <person name="Retchless A."/>
            <person name="Hillier S."/>
            <person name="Rabe L."/>
            <person name="Cherpes T."/>
            <person name="Powell E."/>
            <person name="Janto B."/>
            <person name="Eutsey R."/>
            <person name="Hiller N.L."/>
            <person name="Boissy R."/>
            <person name="Dahlgreen M."/>
            <person name="Hall B."/>
            <person name="Costerton J."/>
            <person name="Post J.C."/>
            <person name="Hu F."/>
            <person name="Ehrlich G."/>
        </authorList>
    </citation>
    <scope>NUCLEOTIDE SEQUENCE [LARGE SCALE GENOMIC DNA]</scope>
    <source>
        <strain evidence="2 3">1500E</strain>
    </source>
</reference>
<sequence length="35" mass="3875">MGLHAPCQEKGNGGDNAAREGFFGRMKTEMYYPPN</sequence>
<gene>
    <name evidence="2" type="ORF">CGSMWGv1500E_05126</name>
</gene>
<name>I4LYY0_GARVA</name>
<dbReference type="EMBL" id="ADES01000019">
    <property type="protein sequence ID" value="EIK82170.1"/>
    <property type="molecule type" value="Genomic_DNA"/>
</dbReference>
<accession>I4LYY0</accession>
<comment type="caution">
    <text evidence="2">The sequence shown here is derived from an EMBL/GenBank/DDBJ whole genome shotgun (WGS) entry which is preliminary data.</text>
</comment>
<dbReference type="Proteomes" id="UP000032875">
    <property type="component" value="Unassembled WGS sequence"/>
</dbReference>
<evidence type="ECO:0000313" key="2">
    <source>
        <dbReference type="EMBL" id="EIK82170.1"/>
    </source>
</evidence>
<protein>
    <submittedName>
        <fullName evidence="2">Uncharacterized protein</fullName>
    </submittedName>
</protein>